<dbReference type="AlphaFoldDB" id="A0A2G5TUT9"/>
<proteinExistence type="predicted"/>
<keyword evidence="3" id="KW-1185">Reference proteome</keyword>
<feature type="compositionally biased region" description="Polar residues" evidence="1">
    <location>
        <begin position="7"/>
        <end position="34"/>
    </location>
</feature>
<evidence type="ECO:0000313" key="3">
    <source>
        <dbReference type="Proteomes" id="UP000230233"/>
    </source>
</evidence>
<evidence type="ECO:0000256" key="1">
    <source>
        <dbReference type="SAM" id="MobiDB-lite"/>
    </source>
</evidence>
<feature type="region of interest" description="Disordered" evidence="1">
    <location>
        <begin position="1"/>
        <end position="39"/>
    </location>
</feature>
<evidence type="ECO:0000313" key="2">
    <source>
        <dbReference type="EMBL" id="PIC31089.1"/>
    </source>
</evidence>
<dbReference type="EMBL" id="PDUG01000005">
    <property type="protein sequence ID" value="PIC31089.1"/>
    <property type="molecule type" value="Genomic_DNA"/>
</dbReference>
<dbReference type="Proteomes" id="UP000230233">
    <property type="component" value="Chromosome V"/>
</dbReference>
<comment type="caution">
    <text evidence="2">The sequence shown here is derived from an EMBL/GenBank/DDBJ whole genome shotgun (WGS) entry which is preliminary data.</text>
</comment>
<accession>A0A2G5TUT9</accession>
<sequence length="119" mass="13152">MKLMAQFNESPTPGISIPQNQSPSAPSLKSTSPAGSFPSVADSRLHLVEQLKEANPNLYELALGIAKQASETSQKCSFFEDTFEDVPRTLLKMKRSKMEEDEHLTFAIPTLPPNTFNLN</sequence>
<organism evidence="2 3">
    <name type="scientific">Caenorhabditis nigoni</name>
    <dbReference type="NCBI Taxonomy" id="1611254"/>
    <lineage>
        <taxon>Eukaryota</taxon>
        <taxon>Metazoa</taxon>
        <taxon>Ecdysozoa</taxon>
        <taxon>Nematoda</taxon>
        <taxon>Chromadorea</taxon>
        <taxon>Rhabditida</taxon>
        <taxon>Rhabditina</taxon>
        <taxon>Rhabditomorpha</taxon>
        <taxon>Rhabditoidea</taxon>
        <taxon>Rhabditidae</taxon>
        <taxon>Peloderinae</taxon>
        <taxon>Caenorhabditis</taxon>
    </lineage>
</organism>
<reference evidence="3" key="1">
    <citation type="submission" date="2017-10" db="EMBL/GenBank/DDBJ databases">
        <title>Rapid genome shrinkage in a self-fertile nematode reveals novel sperm competition proteins.</title>
        <authorList>
            <person name="Yin D."/>
            <person name="Schwarz E.M."/>
            <person name="Thomas C.G."/>
            <person name="Felde R.L."/>
            <person name="Korf I.F."/>
            <person name="Cutter A.D."/>
            <person name="Schartner C.M."/>
            <person name="Ralston E.J."/>
            <person name="Meyer B.J."/>
            <person name="Haag E.S."/>
        </authorList>
    </citation>
    <scope>NUCLEOTIDE SEQUENCE [LARGE SCALE GENOMIC DNA]</scope>
    <source>
        <strain evidence="3">JU1422</strain>
    </source>
</reference>
<gene>
    <name evidence="2" type="primary">Cnig_chr_V.g22113</name>
    <name evidence="2" type="ORF">B9Z55_022113</name>
</gene>
<name>A0A2G5TUT9_9PELO</name>
<protein>
    <submittedName>
        <fullName evidence="2">Uncharacterized protein</fullName>
    </submittedName>
</protein>